<evidence type="ECO:0000313" key="2">
    <source>
        <dbReference type="Proteomes" id="UP000268094"/>
    </source>
</evidence>
<gene>
    <name evidence="1" type="ORF">D7V88_12905</name>
</gene>
<accession>A0A3A8J0R3</accession>
<evidence type="ECO:0000313" key="1">
    <source>
        <dbReference type="EMBL" id="RKG89319.1"/>
    </source>
</evidence>
<keyword evidence="2" id="KW-1185">Reference proteome</keyword>
<organism evidence="1 2">
    <name type="scientific">Corallococcus terminator</name>
    <dbReference type="NCBI Taxonomy" id="2316733"/>
    <lineage>
        <taxon>Bacteria</taxon>
        <taxon>Pseudomonadati</taxon>
        <taxon>Myxococcota</taxon>
        <taxon>Myxococcia</taxon>
        <taxon>Myxococcales</taxon>
        <taxon>Cystobacterineae</taxon>
        <taxon>Myxococcaceae</taxon>
        <taxon>Corallococcus</taxon>
    </lineage>
</organism>
<dbReference type="RefSeq" id="WP_120540935.1">
    <property type="nucleotide sequence ID" value="NZ_RAVZ01000069.1"/>
</dbReference>
<comment type="caution">
    <text evidence="1">The sequence shown here is derived from an EMBL/GenBank/DDBJ whole genome shotgun (WGS) entry which is preliminary data.</text>
</comment>
<name>A0A3A8J0R3_9BACT</name>
<dbReference type="EMBL" id="RAVZ01000069">
    <property type="protein sequence ID" value="RKG89319.1"/>
    <property type="molecule type" value="Genomic_DNA"/>
</dbReference>
<proteinExistence type="predicted"/>
<protein>
    <submittedName>
        <fullName evidence="1">DUF1318 domain-containing protein</fullName>
    </submittedName>
</protein>
<reference evidence="2" key="1">
    <citation type="submission" date="2018-09" db="EMBL/GenBank/DDBJ databases">
        <authorList>
            <person name="Livingstone P.G."/>
            <person name="Whitworth D.E."/>
        </authorList>
    </citation>
    <scope>NUCLEOTIDE SEQUENCE [LARGE SCALE GENOMIC DNA]</scope>
    <source>
        <strain evidence="2">CA054A</strain>
    </source>
</reference>
<dbReference type="OrthoDB" id="5381281at2"/>
<sequence>MKHRGLLLLAALAAPGCIRAPEIVMVDRATALEEQAAGSFKDVEQRLARAGMSPTPVPLTPNQLEDLGIQPTPLIENLGRTPADRVDDLLRRHCVGEGREGLLVDTRRKCQAGRLSSDDVALMERVNRGRMQLWQWMHSVRPGVPEATLRKNWQQAHAEGVVCGGWVEAGDGTWGEKKC</sequence>
<dbReference type="AlphaFoldDB" id="A0A3A8J0R3"/>
<dbReference type="Proteomes" id="UP000268094">
    <property type="component" value="Unassembled WGS sequence"/>
</dbReference>